<dbReference type="GO" id="GO:0016491">
    <property type="term" value="F:oxidoreductase activity"/>
    <property type="evidence" value="ECO:0007669"/>
    <property type="project" value="UniProtKB-KW"/>
</dbReference>
<evidence type="ECO:0000313" key="5">
    <source>
        <dbReference type="EMBL" id="KAF2869634.1"/>
    </source>
</evidence>
<dbReference type="Proteomes" id="UP000481861">
    <property type="component" value="Unassembled WGS sequence"/>
</dbReference>
<comment type="caution">
    <text evidence="5">The sequence shown here is derived from an EMBL/GenBank/DDBJ whole genome shotgun (WGS) entry which is preliminary data.</text>
</comment>
<keyword evidence="2" id="KW-0285">Flavoprotein</keyword>
<evidence type="ECO:0000259" key="4">
    <source>
        <dbReference type="Pfam" id="PF07992"/>
    </source>
</evidence>
<dbReference type="SUPFAM" id="SSF51905">
    <property type="entry name" value="FAD/NAD(P)-binding domain"/>
    <property type="match status" value="1"/>
</dbReference>
<sequence length="318" mass="33830">MTDTKDALIIGGGPAGLSAALTMARQRQTCVIFDSGSYRNGISDYMHLIPGFDHKHPSEYLAASRENILDRYPTVSIEKVSISTIKKNEDGTFEATDTNETLWRSKKLVLASGVDDIMPKIDGYEECWGKGIFHCLFCKGYEEAGCSSSGVLAIESLAMAPFALHVARQASALSESVTIYTNGETTLAENIVSIFGSTSRMKTDARPIKSFRMGGSGAEVVITFTDGSEVTEGFLAHAPRTTPKGSVVKELSLEQTPSGDIKAGPPFYETSVKGVFAAGDVCSPMKNIPNAIFSGNLAGTGASSQIMAEAHGQKSLFG</sequence>
<evidence type="ECO:0000256" key="1">
    <source>
        <dbReference type="ARBA" id="ARBA00009333"/>
    </source>
</evidence>
<evidence type="ECO:0000313" key="6">
    <source>
        <dbReference type="Proteomes" id="UP000481861"/>
    </source>
</evidence>
<dbReference type="PRINTS" id="PR00368">
    <property type="entry name" value="FADPNR"/>
</dbReference>
<dbReference type="Pfam" id="PF07992">
    <property type="entry name" value="Pyr_redox_2"/>
    <property type="match status" value="1"/>
</dbReference>
<proteinExistence type="inferred from homology"/>
<keyword evidence="6" id="KW-1185">Reference proteome</keyword>
<dbReference type="GO" id="GO:0097237">
    <property type="term" value="P:cellular response to toxic substance"/>
    <property type="evidence" value="ECO:0007669"/>
    <property type="project" value="UniProtKB-ARBA"/>
</dbReference>
<feature type="domain" description="FAD/NAD(P)-binding" evidence="4">
    <location>
        <begin position="6"/>
        <end position="295"/>
    </location>
</feature>
<dbReference type="EMBL" id="JAADJZ010000015">
    <property type="protein sequence ID" value="KAF2869634.1"/>
    <property type="molecule type" value="Genomic_DNA"/>
</dbReference>
<dbReference type="InterPro" id="IPR050097">
    <property type="entry name" value="Ferredoxin-NADP_redctase_2"/>
</dbReference>
<dbReference type="PANTHER" id="PTHR48105">
    <property type="entry name" value="THIOREDOXIN REDUCTASE 1-RELATED-RELATED"/>
    <property type="match status" value="1"/>
</dbReference>
<protein>
    <recommendedName>
        <fullName evidence="4">FAD/NAD(P)-binding domain-containing protein</fullName>
    </recommendedName>
</protein>
<organism evidence="5 6">
    <name type="scientific">Massariosphaeria phaeospora</name>
    <dbReference type="NCBI Taxonomy" id="100035"/>
    <lineage>
        <taxon>Eukaryota</taxon>
        <taxon>Fungi</taxon>
        <taxon>Dikarya</taxon>
        <taxon>Ascomycota</taxon>
        <taxon>Pezizomycotina</taxon>
        <taxon>Dothideomycetes</taxon>
        <taxon>Pleosporomycetidae</taxon>
        <taxon>Pleosporales</taxon>
        <taxon>Pleosporales incertae sedis</taxon>
        <taxon>Massariosphaeria</taxon>
    </lineage>
</organism>
<dbReference type="PRINTS" id="PR00469">
    <property type="entry name" value="PNDRDTASEII"/>
</dbReference>
<dbReference type="AlphaFoldDB" id="A0A7C8I356"/>
<gene>
    <name evidence="5" type="ORF">BDV95DRAFT_546689</name>
</gene>
<reference evidence="5 6" key="1">
    <citation type="submission" date="2020-01" db="EMBL/GenBank/DDBJ databases">
        <authorList>
            <consortium name="DOE Joint Genome Institute"/>
            <person name="Haridas S."/>
            <person name="Albert R."/>
            <person name="Binder M."/>
            <person name="Bloem J."/>
            <person name="Labutti K."/>
            <person name="Salamov A."/>
            <person name="Andreopoulos B."/>
            <person name="Baker S.E."/>
            <person name="Barry K."/>
            <person name="Bills G."/>
            <person name="Bluhm B.H."/>
            <person name="Cannon C."/>
            <person name="Castanera R."/>
            <person name="Culley D.E."/>
            <person name="Daum C."/>
            <person name="Ezra D."/>
            <person name="Gonzalez J.B."/>
            <person name="Henrissat B."/>
            <person name="Kuo A."/>
            <person name="Liang C."/>
            <person name="Lipzen A."/>
            <person name="Lutzoni F."/>
            <person name="Magnuson J."/>
            <person name="Mondo S."/>
            <person name="Nolan M."/>
            <person name="Ohm R."/>
            <person name="Pangilinan J."/>
            <person name="Park H.-J.H."/>
            <person name="Ramirez L."/>
            <person name="Alfaro M."/>
            <person name="Sun H."/>
            <person name="Tritt A."/>
            <person name="Yoshinaga Y."/>
            <person name="Zwiers L.-H.L."/>
            <person name="Turgeon B.G."/>
            <person name="Goodwin S.B."/>
            <person name="Spatafora J.W."/>
            <person name="Crous P.W."/>
            <person name="Grigoriev I.V."/>
        </authorList>
    </citation>
    <scope>NUCLEOTIDE SEQUENCE [LARGE SCALE GENOMIC DNA]</scope>
    <source>
        <strain evidence="5 6">CBS 611.86</strain>
    </source>
</reference>
<dbReference type="OrthoDB" id="10260355at2759"/>
<evidence type="ECO:0000256" key="2">
    <source>
        <dbReference type="ARBA" id="ARBA00022630"/>
    </source>
</evidence>
<accession>A0A7C8I356</accession>
<keyword evidence="3" id="KW-0560">Oxidoreductase</keyword>
<comment type="similarity">
    <text evidence="1">Belongs to the class-II pyridine nucleotide-disulfide oxidoreductase family.</text>
</comment>
<dbReference type="InterPro" id="IPR023753">
    <property type="entry name" value="FAD/NAD-binding_dom"/>
</dbReference>
<dbReference type="Gene3D" id="3.50.50.60">
    <property type="entry name" value="FAD/NAD(P)-binding domain"/>
    <property type="match status" value="2"/>
</dbReference>
<name>A0A7C8I356_9PLEO</name>
<evidence type="ECO:0000256" key="3">
    <source>
        <dbReference type="ARBA" id="ARBA00023002"/>
    </source>
</evidence>
<dbReference type="InterPro" id="IPR036188">
    <property type="entry name" value="FAD/NAD-bd_sf"/>
</dbReference>